<dbReference type="InterPro" id="IPR025166">
    <property type="entry name" value="Integrase_DNA_bind_dom"/>
</dbReference>
<dbReference type="InterPro" id="IPR011010">
    <property type="entry name" value="DNA_brk_join_enz"/>
</dbReference>
<dbReference type="InterPro" id="IPR050808">
    <property type="entry name" value="Phage_Integrase"/>
</dbReference>
<dbReference type="SUPFAM" id="SSF56349">
    <property type="entry name" value="DNA breaking-rejoining enzymes"/>
    <property type="match status" value="1"/>
</dbReference>
<dbReference type="InterPro" id="IPR010998">
    <property type="entry name" value="Integrase_recombinase_N"/>
</dbReference>
<comment type="similarity">
    <text evidence="1">Belongs to the 'phage' integrase family.</text>
</comment>
<accession>A0A085UKX9</accession>
<evidence type="ECO:0000256" key="1">
    <source>
        <dbReference type="ARBA" id="ARBA00008857"/>
    </source>
</evidence>
<evidence type="ECO:0000313" key="6">
    <source>
        <dbReference type="EMBL" id="KFE43842.1"/>
    </source>
</evidence>
<dbReference type="Pfam" id="PF22022">
    <property type="entry name" value="Phage_int_M"/>
    <property type="match status" value="1"/>
</dbReference>
<dbReference type="RefSeq" id="WP_047579852.1">
    <property type="nucleotide sequence ID" value="NZ_JPQT01000183.1"/>
</dbReference>
<dbReference type="EMBL" id="JPQT01000183">
    <property type="protein sequence ID" value="KFE43842.1"/>
    <property type="molecule type" value="Genomic_DNA"/>
</dbReference>
<protein>
    <submittedName>
        <fullName evidence="6">Integrase</fullName>
    </submittedName>
</protein>
<dbReference type="GO" id="GO:0003677">
    <property type="term" value="F:DNA binding"/>
    <property type="evidence" value="ECO:0007669"/>
    <property type="project" value="UniProtKB-KW"/>
</dbReference>
<dbReference type="PANTHER" id="PTHR30629">
    <property type="entry name" value="PROPHAGE INTEGRASE"/>
    <property type="match status" value="1"/>
</dbReference>
<dbReference type="Pfam" id="PF13356">
    <property type="entry name" value="Arm-DNA-bind_3"/>
    <property type="match status" value="1"/>
</dbReference>
<dbReference type="GO" id="GO:0006310">
    <property type="term" value="P:DNA recombination"/>
    <property type="evidence" value="ECO:0007669"/>
    <property type="project" value="UniProtKB-KW"/>
</dbReference>
<organism evidence="6 7">
    <name type="scientific">Pseudomonas syringae</name>
    <dbReference type="NCBI Taxonomy" id="317"/>
    <lineage>
        <taxon>Bacteria</taxon>
        <taxon>Pseudomonadati</taxon>
        <taxon>Pseudomonadota</taxon>
        <taxon>Gammaproteobacteria</taxon>
        <taxon>Pseudomonadales</taxon>
        <taxon>Pseudomonadaceae</taxon>
        <taxon>Pseudomonas</taxon>
    </lineage>
</organism>
<reference evidence="6 7" key="1">
    <citation type="submission" date="2014-07" db="EMBL/GenBank/DDBJ databases">
        <title>Draft Genome Sequences of Environmental Pseudomonas syringae strains.</title>
        <authorList>
            <person name="Baltrus D.A."/>
            <person name="Berge O."/>
            <person name="Morris C."/>
        </authorList>
    </citation>
    <scope>NUCLEOTIDE SEQUENCE [LARGE SCALE GENOMIC DNA]</scope>
    <source>
        <strain evidence="6 7">CEB003</strain>
    </source>
</reference>
<evidence type="ECO:0000259" key="5">
    <source>
        <dbReference type="PROSITE" id="PS51898"/>
    </source>
</evidence>
<dbReference type="PANTHER" id="PTHR30629:SF2">
    <property type="entry name" value="PROPHAGE INTEGRASE INTS-RELATED"/>
    <property type="match status" value="1"/>
</dbReference>
<keyword evidence="3" id="KW-0238">DNA-binding</keyword>
<dbReference type="InterPro" id="IPR002104">
    <property type="entry name" value="Integrase_catalytic"/>
</dbReference>
<dbReference type="Gene3D" id="3.30.160.390">
    <property type="entry name" value="Integrase, DNA-binding domain"/>
    <property type="match status" value="1"/>
</dbReference>
<gene>
    <name evidence="6" type="ORF">IV02_30765</name>
</gene>
<dbReference type="InterPro" id="IPR053876">
    <property type="entry name" value="Phage_int_M"/>
</dbReference>
<dbReference type="PROSITE" id="PS51898">
    <property type="entry name" value="TYR_RECOMBINASE"/>
    <property type="match status" value="1"/>
</dbReference>
<dbReference type="PATRIC" id="fig|317.174.peg.6273"/>
<evidence type="ECO:0000256" key="2">
    <source>
        <dbReference type="ARBA" id="ARBA00022908"/>
    </source>
</evidence>
<keyword evidence="2" id="KW-0229">DNA integration</keyword>
<evidence type="ECO:0000313" key="7">
    <source>
        <dbReference type="Proteomes" id="UP000028643"/>
    </source>
</evidence>
<feature type="domain" description="Tyr recombinase" evidence="5">
    <location>
        <begin position="208"/>
        <end position="380"/>
    </location>
</feature>
<dbReference type="InterPro" id="IPR038488">
    <property type="entry name" value="Integrase_DNA-bd_sf"/>
</dbReference>
<evidence type="ECO:0000256" key="4">
    <source>
        <dbReference type="ARBA" id="ARBA00023172"/>
    </source>
</evidence>
<dbReference type="InterPro" id="IPR013762">
    <property type="entry name" value="Integrase-like_cat_sf"/>
</dbReference>
<name>A0A085UKX9_PSESX</name>
<dbReference type="Gene3D" id="1.10.443.10">
    <property type="entry name" value="Intergrase catalytic core"/>
    <property type="match status" value="1"/>
</dbReference>
<dbReference type="Gene3D" id="1.10.150.130">
    <property type="match status" value="1"/>
</dbReference>
<comment type="caution">
    <text evidence="6">The sequence shown here is derived from an EMBL/GenBank/DDBJ whole genome shotgun (WGS) entry which is preliminary data.</text>
</comment>
<proteinExistence type="inferred from homology"/>
<dbReference type="CDD" id="cd00801">
    <property type="entry name" value="INT_P4_C"/>
    <property type="match status" value="1"/>
</dbReference>
<keyword evidence="4" id="KW-0233">DNA recombination</keyword>
<dbReference type="AlphaFoldDB" id="A0A085UKX9"/>
<dbReference type="Pfam" id="PF00589">
    <property type="entry name" value="Phage_integrase"/>
    <property type="match status" value="1"/>
</dbReference>
<dbReference type="GO" id="GO:0015074">
    <property type="term" value="P:DNA integration"/>
    <property type="evidence" value="ECO:0007669"/>
    <property type="project" value="UniProtKB-KW"/>
</dbReference>
<evidence type="ECO:0000256" key="3">
    <source>
        <dbReference type="ARBA" id="ARBA00023125"/>
    </source>
</evidence>
<dbReference type="Proteomes" id="UP000028643">
    <property type="component" value="Unassembled WGS sequence"/>
</dbReference>
<sequence>MSKLTQSFVRTIEKPGSYHDERGLILRVSALGTKKWLLRYQLNNRRHDLGLGAFPAVSLKAARLAVDTYRLDLSQGIDPLSKRALLDAPQTLPAPAVVTFRIEAERYIKTHRQSWKNARHAQQWSHTLRDHVYPLLGDMPVASVDTEHVLDVLTPIWSNIPETAFRLRNRMELVLDAAKARKLREGENPARWRGHLDKLLPRQKHAKMPFSAMPAEEVGPFIRRLDSLASTAARACELLIYTACRSSEVCDARWSELDLAAGLWTIDALRMKAGKTHRVPLCPGAIQVLEQQRGKHPLYVFPNARHSSSLPGNALRRVMQQLQASEFVPHGFRSTFRTWAAENTLFPREVCEMALAHSLEDKVEAAYNRGDLLEKRRQLMTEWAAYIQAGAAEVFNPCPEPD</sequence>